<dbReference type="EMBL" id="JBIGIA010000017">
    <property type="protein sequence ID" value="MFG6458954.1"/>
    <property type="molecule type" value="Genomic_DNA"/>
</dbReference>
<organism evidence="3 4">
    <name type="scientific">Pelomonas nitida</name>
    <dbReference type="NCBI Taxonomy" id="3299027"/>
    <lineage>
        <taxon>Bacteria</taxon>
        <taxon>Pseudomonadati</taxon>
        <taxon>Pseudomonadota</taxon>
        <taxon>Betaproteobacteria</taxon>
        <taxon>Burkholderiales</taxon>
        <taxon>Sphaerotilaceae</taxon>
        <taxon>Roseateles</taxon>
    </lineage>
</organism>
<name>A0ABW7GAG6_9BURK</name>
<gene>
    <name evidence="3" type="ORF">ACG00X_19125</name>
</gene>
<dbReference type="Proteomes" id="UP001606305">
    <property type="component" value="Unassembled WGS sequence"/>
</dbReference>
<feature type="signal peptide" evidence="2">
    <location>
        <begin position="1"/>
        <end position="19"/>
    </location>
</feature>
<evidence type="ECO:0000256" key="1">
    <source>
        <dbReference type="SAM" id="MobiDB-lite"/>
    </source>
</evidence>
<evidence type="ECO:0008006" key="5">
    <source>
        <dbReference type="Google" id="ProtNLM"/>
    </source>
</evidence>
<feature type="chain" id="PRO_5046520259" description="OmpA-like domain-containing protein" evidence="2">
    <location>
        <begin position="20"/>
        <end position="78"/>
    </location>
</feature>
<evidence type="ECO:0000313" key="3">
    <source>
        <dbReference type="EMBL" id="MFG6458954.1"/>
    </source>
</evidence>
<proteinExistence type="predicted"/>
<reference evidence="3 4" key="1">
    <citation type="submission" date="2024-09" db="EMBL/GenBank/DDBJ databases">
        <title>Novel species of the genus Pelomonas and Roseateles isolated from streams.</title>
        <authorList>
            <person name="Lu H."/>
        </authorList>
    </citation>
    <scope>NUCLEOTIDE SEQUENCE [LARGE SCALE GENOMIC DNA]</scope>
    <source>
        <strain evidence="3 4">BYS96W</strain>
    </source>
</reference>
<dbReference type="RefSeq" id="WP_394490450.1">
    <property type="nucleotide sequence ID" value="NZ_JBIGIA010000017.1"/>
</dbReference>
<keyword evidence="2" id="KW-0732">Signal</keyword>
<comment type="caution">
    <text evidence="3">The sequence shown here is derived from an EMBL/GenBank/DDBJ whole genome shotgun (WGS) entry which is preliminary data.</text>
</comment>
<keyword evidence="4" id="KW-1185">Reference proteome</keyword>
<feature type="compositionally biased region" description="Basic and acidic residues" evidence="1">
    <location>
        <begin position="64"/>
        <end position="78"/>
    </location>
</feature>
<protein>
    <recommendedName>
        <fullName evidence="5">OmpA-like domain-containing protein</fullName>
    </recommendedName>
</protein>
<sequence length="78" mass="8309">MTALRATLAVLATRSLATAAGAGIPKADVPGSADHPVLKRFSGSLLAGYAQQDWEQRTFPGTSEDGRARNRRVEMVLQ</sequence>
<evidence type="ECO:0000313" key="4">
    <source>
        <dbReference type="Proteomes" id="UP001606305"/>
    </source>
</evidence>
<feature type="region of interest" description="Disordered" evidence="1">
    <location>
        <begin position="58"/>
        <end position="78"/>
    </location>
</feature>
<accession>A0ABW7GAG6</accession>
<evidence type="ECO:0000256" key="2">
    <source>
        <dbReference type="SAM" id="SignalP"/>
    </source>
</evidence>